<feature type="repeat" description="Pumilio" evidence="4">
    <location>
        <begin position="361"/>
        <end position="397"/>
    </location>
</feature>
<dbReference type="GO" id="GO:0005634">
    <property type="term" value="C:nucleus"/>
    <property type="evidence" value="ECO:0007669"/>
    <property type="project" value="TreeGrafter"/>
</dbReference>
<feature type="repeat" description="Pumilio" evidence="4">
    <location>
        <begin position="312"/>
        <end position="356"/>
    </location>
</feature>
<reference evidence="7" key="1">
    <citation type="submission" date="2021-06" db="EMBL/GenBank/DDBJ databases">
        <title>Parelaphostrongylus tenuis whole genome reference sequence.</title>
        <authorList>
            <person name="Garwood T.J."/>
            <person name="Larsen P.A."/>
            <person name="Fountain-Jones N.M."/>
            <person name="Garbe J.R."/>
            <person name="Macchietto M.G."/>
            <person name="Kania S.A."/>
            <person name="Gerhold R.W."/>
            <person name="Richards J.E."/>
            <person name="Wolf T.M."/>
        </authorList>
    </citation>
    <scope>NUCLEOTIDE SEQUENCE</scope>
    <source>
        <strain evidence="7">MNPRO001-30</strain>
        <tissue evidence="7">Meninges</tissue>
    </source>
</reference>
<dbReference type="InterPro" id="IPR001313">
    <property type="entry name" value="Pumilio_RNA-bd_rpt"/>
</dbReference>
<feature type="region of interest" description="Disordered" evidence="5">
    <location>
        <begin position="53"/>
        <end position="73"/>
    </location>
</feature>
<evidence type="ECO:0000313" key="8">
    <source>
        <dbReference type="Proteomes" id="UP001196413"/>
    </source>
</evidence>
<protein>
    <submittedName>
        <fullName evidence="7">Pumilio domain member 9</fullName>
    </submittedName>
</protein>
<accession>A0AAD5LV21</accession>
<dbReference type="GO" id="GO:0030154">
    <property type="term" value="P:cell differentiation"/>
    <property type="evidence" value="ECO:0007669"/>
    <property type="project" value="UniProtKB-KW"/>
</dbReference>
<dbReference type="GO" id="GO:0010608">
    <property type="term" value="P:post-transcriptional regulation of gene expression"/>
    <property type="evidence" value="ECO:0007669"/>
    <property type="project" value="TreeGrafter"/>
</dbReference>
<feature type="compositionally biased region" description="Low complexity" evidence="5">
    <location>
        <begin position="53"/>
        <end position="62"/>
    </location>
</feature>
<feature type="region of interest" description="Disordered" evidence="5">
    <location>
        <begin position="113"/>
        <end position="133"/>
    </location>
</feature>
<keyword evidence="2" id="KW-0677">Repeat</keyword>
<organism evidence="7 8">
    <name type="scientific">Parelaphostrongylus tenuis</name>
    <name type="common">Meningeal worm</name>
    <dbReference type="NCBI Taxonomy" id="148309"/>
    <lineage>
        <taxon>Eukaryota</taxon>
        <taxon>Metazoa</taxon>
        <taxon>Ecdysozoa</taxon>
        <taxon>Nematoda</taxon>
        <taxon>Chromadorea</taxon>
        <taxon>Rhabditida</taxon>
        <taxon>Rhabditina</taxon>
        <taxon>Rhabditomorpha</taxon>
        <taxon>Strongyloidea</taxon>
        <taxon>Metastrongylidae</taxon>
        <taxon>Parelaphostrongylus</taxon>
    </lineage>
</organism>
<evidence type="ECO:0000256" key="4">
    <source>
        <dbReference type="PROSITE-ProRule" id="PRU00317"/>
    </source>
</evidence>
<dbReference type="PROSITE" id="PS50302">
    <property type="entry name" value="PUM"/>
    <property type="match status" value="5"/>
</dbReference>
<keyword evidence="1" id="KW-0217">Developmental protein</keyword>
<dbReference type="Proteomes" id="UP001196413">
    <property type="component" value="Unassembled WGS sequence"/>
</dbReference>
<proteinExistence type="predicted"/>
<keyword evidence="8" id="KW-1185">Reference proteome</keyword>
<dbReference type="Gene3D" id="1.25.10.10">
    <property type="entry name" value="Leucine-rich Repeat Variant"/>
    <property type="match status" value="1"/>
</dbReference>
<name>A0AAD5LV21_PARTN</name>
<evidence type="ECO:0000256" key="2">
    <source>
        <dbReference type="ARBA" id="ARBA00022737"/>
    </source>
</evidence>
<dbReference type="Pfam" id="PF00806">
    <property type="entry name" value="PUF"/>
    <property type="match status" value="3"/>
</dbReference>
<feature type="repeat" description="Pumilio" evidence="4">
    <location>
        <begin position="399"/>
        <end position="434"/>
    </location>
</feature>
<dbReference type="SMART" id="SM00025">
    <property type="entry name" value="Pumilio"/>
    <property type="match status" value="8"/>
</dbReference>
<dbReference type="SUPFAM" id="SSF48371">
    <property type="entry name" value="ARM repeat"/>
    <property type="match status" value="1"/>
</dbReference>
<gene>
    <name evidence="7" type="primary">PUF9B</name>
    <name evidence="7" type="ORF">KIN20_002003</name>
</gene>
<feature type="repeat" description="Pumilio" evidence="4">
    <location>
        <begin position="238"/>
        <end position="274"/>
    </location>
</feature>
<dbReference type="PROSITE" id="PS50303">
    <property type="entry name" value="PUM_HD"/>
    <property type="match status" value="1"/>
</dbReference>
<dbReference type="PANTHER" id="PTHR12537:SF112">
    <property type="entry name" value="FEM-3 MRNA-BINDING FACTOR 1-RELATED"/>
    <property type="match status" value="1"/>
</dbReference>
<comment type="caution">
    <text evidence="7">The sequence shown here is derived from an EMBL/GenBank/DDBJ whole genome shotgun (WGS) entry which is preliminary data.</text>
</comment>
<keyword evidence="3" id="KW-0221">Differentiation</keyword>
<dbReference type="AlphaFoldDB" id="A0AAD5LV21"/>
<dbReference type="GO" id="GO:0005737">
    <property type="term" value="C:cytoplasm"/>
    <property type="evidence" value="ECO:0007669"/>
    <property type="project" value="TreeGrafter"/>
</dbReference>
<evidence type="ECO:0000256" key="1">
    <source>
        <dbReference type="ARBA" id="ARBA00022473"/>
    </source>
</evidence>
<evidence type="ECO:0000259" key="6">
    <source>
        <dbReference type="PROSITE" id="PS50303"/>
    </source>
</evidence>
<dbReference type="InterPro" id="IPR011989">
    <property type="entry name" value="ARM-like"/>
</dbReference>
<evidence type="ECO:0000313" key="7">
    <source>
        <dbReference type="EMBL" id="KAJ1347055.1"/>
    </source>
</evidence>
<dbReference type="InterPro" id="IPR016024">
    <property type="entry name" value="ARM-type_fold"/>
</dbReference>
<dbReference type="InterPro" id="IPR033133">
    <property type="entry name" value="PUM-HD"/>
</dbReference>
<feature type="domain" description="PUM-HD" evidence="6">
    <location>
        <begin position="140"/>
        <end position="525"/>
    </location>
</feature>
<sequence length="550" mass="62061">MMSQPVVDMSSQYSGTCPPRVLDTGSGFTCRTAFVSPICYPGATHFADSSISVSNSKFSSPSGDGPQSQALGYTPQRYSSMNIVRRPLRQLSSNTQPIAPLIAPYNFEGKSSISPNATSSQSTQSMTGGYENTSVEENGQRYSLPSWVMDAQGHIIVPLHKVLEDGLLEAFSKDKIGCTFLQTNYPGEGAVERDMLVKQLFERNDLFKALCGDVFGNFFIQCVVEHATLQEQRLVVTRLLGRELYSMCLNRYSCRVIQKVLECLPEEMKSLLLCDLHNCNLVALCTDQNANHVVQKIMTSFDLSHWLFIVEHFILNTEDLFRIAEDKYGCRVIQLIIEVLSDTTKKYDKCRAPMLEKLMDHLVSNCERLSSNEFANYVIQHVIKSSALADYRDRLIEECLLKNILSLSQEKYASHVIEKALEFAPPVLLAEMMDEIFDGYVPHPETKKDALDIMLFHQYGNYVVQRMLDICREGVFARRDGKNLPDLDKRLAWLNRLETRIAHNRHRLARYSSGKKILATLQQLSESAITTTSSGCRGTCVKTSVPSKYR</sequence>
<evidence type="ECO:0000256" key="3">
    <source>
        <dbReference type="ARBA" id="ARBA00022782"/>
    </source>
</evidence>
<feature type="repeat" description="Pumilio" evidence="4">
    <location>
        <begin position="275"/>
        <end position="311"/>
    </location>
</feature>
<dbReference type="PANTHER" id="PTHR12537">
    <property type="entry name" value="RNA BINDING PROTEIN PUMILIO-RELATED"/>
    <property type="match status" value="1"/>
</dbReference>
<evidence type="ECO:0000256" key="5">
    <source>
        <dbReference type="SAM" id="MobiDB-lite"/>
    </source>
</evidence>
<dbReference type="EMBL" id="JAHQIW010000263">
    <property type="protein sequence ID" value="KAJ1347055.1"/>
    <property type="molecule type" value="Genomic_DNA"/>
</dbReference>
<dbReference type="GO" id="GO:0003730">
    <property type="term" value="F:mRNA 3'-UTR binding"/>
    <property type="evidence" value="ECO:0007669"/>
    <property type="project" value="TreeGrafter"/>
</dbReference>
<dbReference type="Pfam" id="PF22493">
    <property type="entry name" value="PUF_NOP9"/>
    <property type="match status" value="1"/>
</dbReference>